<dbReference type="InterPro" id="IPR029063">
    <property type="entry name" value="SAM-dependent_MTases_sf"/>
</dbReference>
<evidence type="ECO:0000259" key="1">
    <source>
        <dbReference type="Pfam" id="PF13649"/>
    </source>
</evidence>
<dbReference type="Gene3D" id="3.40.50.150">
    <property type="entry name" value="Vaccinia Virus protein VP39"/>
    <property type="match status" value="1"/>
</dbReference>
<keyword evidence="3" id="KW-1185">Reference proteome</keyword>
<dbReference type="EC" id="2.1.-.-" evidence="2"/>
<dbReference type="RefSeq" id="WP_323263553.1">
    <property type="nucleotide sequence ID" value="NZ_JAYGIE010000135.1"/>
</dbReference>
<dbReference type="EMBL" id="JAYGIE010000135">
    <property type="protein sequence ID" value="MEA5480588.1"/>
    <property type="molecule type" value="Genomic_DNA"/>
</dbReference>
<dbReference type="CDD" id="cd02440">
    <property type="entry name" value="AdoMet_MTases"/>
    <property type="match status" value="1"/>
</dbReference>
<keyword evidence="2" id="KW-0808">Transferase</keyword>
<dbReference type="Pfam" id="PF13649">
    <property type="entry name" value="Methyltransf_25"/>
    <property type="match status" value="1"/>
</dbReference>
<evidence type="ECO:0000313" key="2">
    <source>
        <dbReference type="EMBL" id="MEA5480588.1"/>
    </source>
</evidence>
<dbReference type="GO" id="GO:0032259">
    <property type="term" value="P:methylation"/>
    <property type="evidence" value="ECO:0007669"/>
    <property type="project" value="UniProtKB-KW"/>
</dbReference>
<protein>
    <submittedName>
        <fullName evidence="2">Class I SAM-dependent methyltransferase</fullName>
        <ecNumber evidence="2">2.1.-.-</ecNumber>
    </submittedName>
</protein>
<gene>
    <name evidence="2" type="ORF">VB774_23375</name>
</gene>
<keyword evidence="2" id="KW-0489">Methyltransferase</keyword>
<dbReference type="GO" id="GO:0008168">
    <property type="term" value="F:methyltransferase activity"/>
    <property type="evidence" value="ECO:0007669"/>
    <property type="project" value="UniProtKB-KW"/>
</dbReference>
<evidence type="ECO:0000313" key="3">
    <source>
        <dbReference type="Proteomes" id="UP001301388"/>
    </source>
</evidence>
<feature type="domain" description="Methyltransferase" evidence="1">
    <location>
        <begin position="44"/>
        <end position="140"/>
    </location>
</feature>
<dbReference type="PANTHER" id="PTHR12843:SF5">
    <property type="entry name" value="EEF1A LYSINE METHYLTRANSFERASE 2"/>
    <property type="match status" value="1"/>
</dbReference>
<proteinExistence type="predicted"/>
<name>A0ABU5TRH3_9CYAN</name>
<comment type="caution">
    <text evidence="2">The sequence shown here is derived from an EMBL/GenBank/DDBJ whole genome shotgun (WGS) entry which is preliminary data.</text>
</comment>
<organism evidence="2 3">
    <name type="scientific">Pseudanabaena galeata UHCC 0370</name>
    <dbReference type="NCBI Taxonomy" id="3110310"/>
    <lineage>
        <taxon>Bacteria</taxon>
        <taxon>Bacillati</taxon>
        <taxon>Cyanobacteriota</taxon>
        <taxon>Cyanophyceae</taxon>
        <taxon>Pseudanabaenales</taxon>
        <taxon>Pseudanabaenaceae</taxon>
        <taxon>Pseudanabaena</taxon>
    </lineage>
</organism>
<dbReference type="Proteomes" id="UP001301388">
    <property type="component" value="Unassembled WGS sequence"/>
</dbReference>
<dbReference type="PANTHER" id="PTHR12843">
    <property type="entry name" value="PROTEIN-LYSINE N-METHYLTRANSFERASE METTL10"/>
    <property type="match status" value="1"/>
</dbReference>
<accession>A0ABU5TRH3</accession>
<dbReference type="SUPFAM" id="SSF53335">
    <property type="entry name" value="S-adenosyl-L-methionine-dependent methyltransferases"/>
    <property type="match status" value="1"/>
</dbReference>
<dbReference type="InterPro" id="IPR041698">
    <property type="entry name" value="Methyltransf_25"/>
</dbReference>
<sequence>MHSKEHWETVYSTKASDSVSWFQEHAETSLKFIKNLNLEKSAPIIDVGGGDSTLVDDLLLNCYSHLSVLDLSGAALEIAKKRIGSNSVNVQWHEGDVTEVKFSKHQFEVWHDRAVFHFLTNLEDREAYIKNVLHSVKPNGHIIISTFSEDGPTQCSGLPVMRYSAETLQAEFGENFFLKEQLKENHNTPFGTTQKFVFCHFVKKI</sequence>
<reference evidence="2 3" key="1">
    <citation type="submission" date="2023-12" db="EMBL/GenBank/DDBJ databases">
        <title>Baltic Sea Cyanobacteria.</title>
        <authorList>
            <person name="Delbaje E."/>
            <person name="Fewer D.P."/>
            <person name="Shishido T.K."/>
        </authorList>
    </citation>
    <scope>NUCLEOTIDE SEQUENCE [LARGE SCALE GENOMIC DNA]</scope>
    <source>
        <strain evidence="2 3">UHCC 0370</strain>
    </source>
</reference>